<evidence type="ECO:0000259" key="1">
    <source>
        <dbReference type="Pfam" id="PF06985"/>
    </source>
</evidence>
<evidence type="ECO:0000313" key="3">
    <source>
        <dbReference type="Proteomes" id="UP000504638"/>
    </source>
</evidence>
<dbReference type="GeneID" id="54422930"/>
<organism evidence="2">
    <name type="scientific">Eremomyces bilateralis CBS 781.70</name>
    <dbReference type="NCBI Taxonomy" id="1392243"/>
    <lineage>
        <taxon>Eukaryota</taxon>
        <taxon>Fungi</taxon>
        <taxon>Dikarya</taxon>
        <taxon>Ascomycota</taxon>
        <taxon>Pezizomycotina</taxon>
        <taxon>Dothideomycetes</taxon>
        <taxon>Dothideomycetes incertae sedis</taxon>
        <taxon>Eremomycetales</taxon>
        <taxon>Eremomycetaceae</taxon>
        <taxon>Eremomyces</taxon>
    </lineage>
</organism>
<dbReference type="PANTHER" id="PTHR10622">
    <property type="entry name" value="HET DOMAIN-CONTAINING PROTEIN"/>
    <property type="match status" value="1"/>
</dbReference>
<dbReference type="InterPro" id="IPR010730">
    <property type="entry name" value="HET"/>
</dbReference>
<proteinExistence type="predicted"/>
<dbReference type="RefSeq" id="XP_033538440.1">
    <property type="nucleotide sequence ID" value="XM_033682360.1"/>
</dbReference>
<reference evidence="2 4" key="1">
    <citation type="submission" date="2020-01" db="EMBL/GenBank/DDBJ databases">
        <authorList>
            <consortium name="DOE Joint Genome Institute"/>
            <person name="Haridas S."/>
            <person name="Albert R."/>
            <person name="Binder M."/>
            <person name="Bloem J."/>
            <person name="Labutti K."/>
            <person name="Salamov A."/>
            <person name="Andreopoulos B."/>
            <person name="Baker S.E."/>
            <person name="Barry K."/>
            <person name="Bills G."/>
            <person name="Bluhm B.H."/>
            <person name="Cannon C."/>
            <person name="Castanera R."/>
            <person name="Culley D.E."/>
            <person name="Daum C."/>
            <person name="Ezra D."/>
            <person name="Gonzalez J.B."/>
            <person name="Henrissat B."/>
            <person name="Kuo A."/>
            <person name="Liang C."/>
            <person name="Lipzen A."/>
            <person name="Lutzoni F."/>
            <person name="Magnuson J."/>
            <person name="Mondo S."/>
            <person name="Nolan M."/>
            <person name="Ohm R."/>
            <person name="Pangilinan J."/>
            <person name="Park H.-J."/>
            <person name="Ramirez L."/>
            <person name="Alfaro M."/>
            <person name="Sun H."/>
            <person name="Tritt A."/>
            <person name="Yoshinaga Y."/>
            <person name="Zwiers L.-H."/>
            <person name="Turgeon B.G."/>
            <person name="Goodwin S.B."/>
            <person name="Spatafora J.W."/>
            <person name="Crous P.W."/>
            <person name="Grigoriev I.V."/>
        </authorList>
    </citation>
    <scope>NUCLEOTIDE SEQUENCE</scope>
    <source>
        <strain evidence="2 4">CBS 781.70</strain>
    </source>
</reference>
<reference evidence="4" key="2">
    <citation type="submission" date="2020-04" db="EMBL/GenBank/DDBJ databases">
        <authorList>
            <consortium name="NCBI Genome Project"/>
        </authorList>
    </citation>
    <scope>NUCLEOTIDE SEQUENCE</scope>
    <source>
        <strain evidence="4">CBS 781.70</strain>
    </source>
</reference>
<dbReference type="Pfam" id="PF06985">
    <property type="entry name" value="HET"/>
    <property type="match status" value="1"/>
</dbReference>
<reference evidence="4" key="3">
    <citation type="submission" date="2025-04" db="UniProtKB">
        <authorList>
            <consortium name="RefSeq"/>
        </authorList>
    </citation>
    <scope>IDENTIFICATION</scope>
    <source>
        <strain evidence="4">CBS 781.70</strain>
    </source>
</reference>
<dbReference type="EMBL" id="ML975149">
    <property type="protein sequence ID" value="KAF1816809.1"/>
    <property type="molecule type" value="Genomic_DNA"/>
</dbReference>
<evidence type="ECO:0000313" key="2">
    <source>
        <dbReference type="EMBL" id="KAF1816809.1"/>
    </source>
</evidence>
<gene>
    <name evidence="2 4" type="ORF">P152DRAFT_504310</name>
</gene>
<accession>A0A6G1GG14</accession>
<dbReference type="AlphaFoldDB" id="A0A6G1GG14"/>
<dbReference type="PANTHER" id="PTHR10622:SF12">
    <property type="entry name" value="HET DOMAIN-CONTAINING PROTEIN"/>
    <property type="match status" value="1"/>
</dbReference>
<sequence length="182" mass="20709">MGLLHSKKPGLQFEEFYSDIPSYYIISHTWYPNNQEIPYQDVLNGAGEQKLGLQKILKFKELVSSKQGDYFWVDTCCIDKTSSAELSEAINSMYLWYKEAAACSAYLSDVDIPNSGSLRSHDSSIVFKSSRWFTRGWTLQELLAPKSVRRTTTRVEDQSYSLMGLFGVNMPLLYGEGPKAFI</sequence>
<name>A0A6G1GG14_9PEZI</name>
<dbReference type="Proteomes" id="UP000504638">
    <property type="component" value="Unplaced"/>
</dbReference>
<dbReference type="OrthoDB" id="674604at2759"/>
<protein>
    <submittedName>
        <fullName evidence="2 4">HET-domain-containing protein</fullName>
    </submittedName>
</protein>
<feature type="domain" description="Heterokaryon incompatibility" evidence="1">
    <location>
        <begin position="23"/>
        <end position="111"/>
    </location>
</feature>
<keyword evidence="3" id="KW-1185">Reference proteome</keyword>
<evidence type="ECO:0000313" key="4">
    <source>
        <dbReference type="RefSeq" id="XP_033538440.1"/>
    </source>
</evidence>